<evidence type="ECO:0000256" key="4">
    <source>
        <dbReference type="ARBA" id="ARBA00022989"/>
    </source>
</evidence>
<keyword evidence="5 6" id="KW-0472">Membrane</keyword>
<keyword evidence="4 6" id="KW-1133">Transmembrane helix</keyword>
<evidence type="ECO:0000313" key="8">
    <source>
        <dbReference type="Proteomes" id="UP001597135"/>
    </source>
</evidence>
<gene>
    <name evidence="7" type="ORF">ACFQ4E_14980</name>
</gene>
<evidence type="ECO:0000256" key="3">
    <source>
        <dbReference type="ARBA" id="ARBA00022692"/>
    </source>
</evidence>
<proteinExistence type="predicted"/>
<evidence type="ECO:0000256" key="1">
    <source>
        <dbReference type="ARBA" id="ARBA00004651"/>
    </source>
</evidence>
<dbReference type="Proteomes" id="UP001597135">
    <property type="component" value="Unassembled WGS sequence"/>
</dbReference>
<feature type="transmembrane region" description="Helical" evidence="6">
    <location>
        <begin position="79"/>
        <end position="96"/>
    </location>
</feature>
<feature type="transmembrane region" description="Helical" evidence="6">
    <location>
        <begin position="45"/>
        <end position="73"/>
    </location>
</feature>
<keyword evidence="3 6" id="KW-0812">Transmembrane</keyword>
<dbReference type="RefSeq" id="WP_386804929.1">
    <property type="nucleotide sequence ID" value="NZ_JBHTMU010000030.1"/>
</dbReference>
<dbReference type="EMBL" id="JBHTMU010000030">
    <property type="protein sequence ID" value="MFD1343729.1"/>
    <property type="molecule type" value="Genomic_DNA"/>
</dbReference>
<keyword evidence="8" id="KW-1185">Reference proteome</keyword>
<protein>
    <submittedName>
        <fullName evidence="7">LysE family translocator</fullName>
    </submittedName>
</protein>
<evidence type="ECO:0000256" key="2">
    <source>
        <dbReference type="ARBA" id="ARBA00022475"/>
    </source>
</evidence>
<evidence type="ECO:0000256" key="6">
    <source>
        <dbReference type="SAM" id="Phobius"/>
    </source>
</evidence>
<sequence length="205" mass="21109">MIAGLPDPVSLATFLGAGLVLNLTPGADVMFAMASGVRGGWRAGVAAAAGVSAGSMIHVTLTAFGAAALFAAWPPGFATLRWAGAGYLLWLAWRSWQGGGDAETTRGAQTLGRAARQGLVTNVLNPKVALFVLAFLPQFADPAQGPVWSQILVLGTLFSITGFVVTASYGGVAGLLRDRVAAAKRTLDRVAALVFTGLALRLVWT</sequence>
<keyword evidence="2" id="KW-1003">Cell membrane</keyword>
<dbReference type="PANTHER" id="PTHR30086:SF20">
    <property type="entry name" value="ARGININE EXPORTER PROTEIN ARGO-RELATED"/>
    <property type="match status" value="1"/>
</dbReference>
<evidence type="ECO:0000256" key="5">
    <source>
        <dbReference type="ARBA" id="ARBA00023136"/>
    </source>
</evidence>
<reference evidence="8" key="1">
    <citation type="journal article" date="2019" name="Int. J. Syst. Evol. Microbiol.">
        <title>The Global Catalogue of Microorganisms (GCM) 10K type strain sequencing project: providing services to taxonomists for standard genome sequencing and annotation.</title>
        <authorList>
            <consortium name="The Broad Institute Genomics Platform"/>
            <consortium name="The Broad Institute Genome Sequencing Center for Infectious Disease"/>
            <person name="Wu L."/>
            <person name="Ma J."/>
        </authorList>
    </citation>
    <scope>NUCLEOTIDE SEQUENCE [LARGE SCALE GENOMIC DNA]</scope>
    <source>
        <strain evidence="8">CCUG 62953</strain>
    </source>
</reference>
<feature type="transmembrane region" description="Helical" evidence="6">
    <location>
        <begin position="151"/>
        <end position="175"/>
    </location>
</feature>
<dbReference type="PANTHER" id="PTHR30086">
    <property type="entry name" value="ARGININE EXPORTER PROTEIN ARGO"/>
    <property type="match status" value="1"/>
</dbReference>
<comment type="caution">
    <text evidence="7">The sequence shown here is derived from an EMBL/GenBank/DDBJ whole genome shotgun (WGS) entry which is preliminary data.</text>
</comment>
<dbReference type="Pfam" id="PF01810">
    <property type="entry name" value="LysE"/>
    <property type="match status" value="1"/>
</dbReference>
<name>A0ABW3ZKS9_9RHOB</name>
<feature type="transmembrane region" description="Helical" evidence="6">
    <location>
        <begin position="12"/>
        <end position="33"/>
    </location>
</feature>
<evidence type="ECO:0000313" key="7">
    <source>
        <dbReference type="EMBL" id="MFD1343729.1"/>
    </source>
</evidence>
<dbReference type="InterPro" id="IPR001123">
    <property type="entry name" value="LeuE-type"/>
</dbReference>
<organism evidence="7 8">
    <name type="scientific">Litorisediminicola beolgyonensis</name>
    <dbReference type="NCBI Taxonomy" id="1173614"/>
    <lineage>
        <taxon>Bacteria</taxon>
        <taxon>Pseudomonadati</taxon>
        <taxon>Pseudomonadota</taxon>
        <taxon>Alphaproteobacteria</taxon>
        <taxon>Rhodobacterales</taxon>
        <taxon>Paracoccaceae</taxon>
        <taxon>Litorisediminicola</taxon>
    </lineage>
</organism>
<accession>A0ABW3ZKS9</accession>
<dbReference type="PIRSF" id="PIRSF006324">
    <property type="entry name" value="LeuE"/>
    <property type="match status" value="1"/>
</dbReference>
<feature type="transmembrane region" description="Helical" evidence="6">
    <location>
        <begin position="117"/>
        <end position="139"/>
    </location>
</feature>
<comment type="subcellular location">
    <subcellularLocation>
        <location evidence="1">Cell membrane</location>
        <topology evidence="1">Multi-pass membrane protein</topology>
    </subcellularLocation>
</comment>